<sequence>ALQSNSDDMKVVESLMEAVYDVGAGDNVTIVVGTI</sequence>
<name>W1YQK1_9ZZZZ</name>
<comment type="caution">
    <text evidence="1">The sequence shown here is derived from an EMBL/GenBank/DDBJ whole genome shotgun (WGS) entry which is preliminary data.</text>
</comment>
<organism evidence="1">
    <name type="scientific">human gut metagenome</name>
    <dbReference type="NCBI Taxonomy" id="408170"/>
    <lineage>
        <taxon>unclassified sequences</taxon>
        <taxon>metagenomes</taxon>
        <taxon>organismal metagenomes</taxon>
    </lineage>
</organism>
<accession>W1YQK1</accession>
<evidence type="ECO:0000313" key="1">
    <source>
        <dbReference type="EMBL" id="ETJ44020.1"/>
    </source>
</evidence>
<dbReference type="EMBL" id="AZMM01001952">
    <property type="protein sequence ID" value="ETJ44020.1"/>
    <property type="molecule type" value="Genomic_DNA"/>
</dbReference>
<feature type="non-terminal residue" evidence="1">
    <location>
        <position position="1"/>
    </location>
</feature>
<protein>
    <submittedName>
        <fullName evidence="1">Protein phosphatase-domain protein</fullName>
    </submittedName>
</protein>
<proteinExistence type="predicted"/>
<reference evidence="1" key="1">
    <citation type="submission" date="2013-12" db="EMBL/GenBank/DDBJ databases">
        <title>A Varibaculum cambriense genome reconstructed from a premature infant gut community with otherwise low bacterial novelty that shifts toward anaerobic metabolism during the third week of life.</title>
        <authorList>
            <person name="Brown C.T."/>
            <person name="Sharon I."/>
            <person name="Thomas B.C."/>
            <person name="Castelle C.J."/>
            <person name="Morowitz M.J."/>
            <person name="Banfield J.F."/>
        </authorList>
    </citation>
    <scope>NUCLEOTIDE SEQUENCE</scope>
</reference>
<gene>
    <name evidence="1" type="ORF">Q604_UNBC01952G0002</name>
</gene>
<dbReference type="AlphaFoldDB" id="W1YQK1"/>